<keyword evidence="2" id="KW-1185">Reference proteome</keyword>
<dbReference type="Proteomes" id="UP001231649">
    <property type="component" value="Chromosome 1"/>
</dbReference>
<name>A0ACC2RCY7_9NEOP</name>
<dbReference type="EMBL" id="CM056777">
    <property type="protein sequence ID" value="KAJ8738039.1"/>
    <property type="molecule type" value="Genomic_DNA"/>
</dbReference>
<reference evidence="1" key="1">
    <citation type="submission" date="2023-03" db="EMBL/GenBank/DDBJ databases">
        <title>Chromosome-level genomes of two armyworms, Mythimna separata and Mythimna loreyi, provide insights into the biosynthesis and reception of sex pheromones.</title>
        <authorList>
            <person name="Zhao H."/>
        </authorList>
    </citation>
    <scope>NUCLEOTIDE SEQUENCE</scope>
    <source>
        <strain evidence="1">BeijingLab</strain>
    </source>
</reference>
<protein>
    <submittedName>
        <fullName evidence="1">Uncharacterized protein</fullName>
    </submittedName>
</protein>
<organism evidence="1 2">
    <name type="scientific">Mythimna loreyi</name>
    <dbReference type="NCBI Taxonomy" id="667449"/>
    <lineage>
        <taxon>Eukaryota</taxon>
        <taxon>Metazoa</taxon>
        <taxon>Ecdysozoa</taxon>
        <taxon>Arthropoda</taxon>
        <taxon>Hexapoda</taxon>
        <taxon>Insecta</taxon>
        <taxon>Pterygota</taxon>
        <taxon>Neoptera</taxon>
        <taxon>Endopterygota</taxon>
        <taxon>Lepidoptera</taxon>
        <taxon>Glossata</taxon>
        <taxon>Ditrysia</taxon>
        <taxon>Noctuoidea</taxon>
        <taxon>Noctuidae</taxon>
        <taxon>Noctuinae</taxon>
        <taxon>Hadenini</taxon>
        <taxon>Mythimna</taxon>
    </lineage>
</organism>
<comment type="caution">
    <text evidence="1">The sequence shown here is derived from an EMBL/GenBank/DDBJ whole genome shotgun (WGS) entry which is preliminary data.</text>
</comment>
<accession>A0ACC2RCY7</accession>
<evidence type="ECO:0000313" key="1">
    <source>
        <dbReference type="EMBL" id="KAJ8738039.1"/>
    </source>
</evidence>
<proteinExistence type="predicted"/>
<sequence length="115" mass="12414">MVGASKKAGNSSAVVITLQPAAEKKGVTYYAIMEKAKKAVLGHLDEFGSPEGFRIRRTATGARIMEVPGADSGPVADALAERVRTSRMPECPGPFPEQISQRTPHLPYGAKRHRR</sequence>
<gene>
    <name evidence="1" type="ORF">PYW08_000634</name>
</gene>
<evidence type="ECO:0000313" key="2">
    <source>
        <dbReference type="Proteomes" id="UP001231649"/>
    </source>
</evidence>